<accession>A0ABS6IHE6</accession>
<evidence type="ECO:0000259" key="1">
    <source>
        <dbReference type="Pfam" id="PF13472"/>
    </source>
</evidence>
<reference evidence="2 3" key="1">
    <citation type="submission" date="2021-06" db="EMBL/GenBank/DDBJ databases">
        <authorList>
            <person name="Lee D.H."/>
        </authorList>
    </citation>
    <scope>NUCLEOTIDE SEQUENCE [LARGE SCALE GENOMIC DNA]</scope>
    <source>
        <strain evidence="2 3">MMS21-HV4-11</strain>
    </source>
</reference>
<name>A0ABS6IHE6_9HYPH</name>
<dbReference type="RefSeq" id="WP_216958811.1">
    <property type="nucleotide sequence ID" value="NZ_JAHOPB010000001.1"/>
</dbReference>
<protein>
    <submittedName>
        <fullName evidence="2">SGNH/GDSL hydrolase family protein</fullName>
    </submittedName>
</protein>
<gene>
    <name evidence="2" type="ORF">KQ910_09570</name>
</gene>
<dbReference type="InterPro" id="IPR013830">
    <property type="entry name" value="SGNH_hydro"/>
</dbReference>
<feature type="domain" description="SGNH hydrolase-type esterase" evidence="1">
    <location>
        <begin position="97"/>
        <end position="308"/>
    </location>
</feature>
<evidence type="ECO:0000313" key="2">
    <source>
        <dbReference type="EMBL" id="MBU8874012.1"/>
    </source>
</evidence>
<evidence type="ECO:0000313" key="3">
    <source>
        <dbReference type="Proteomes" id="UP000727907"/>
    </source>
</evidence>
<sequence>MNFLKNTLLVVILTAVCALCLEGMTRLFLDNGMLYELEMWRYARDVKVRDMRPDLGHRHRPNAEAQLMGVKVTTDSHGFRSSEIPEKAPAGVARIAFVGDSTTLGWGVAQNETAAARVTAALVKQGRKVDSYNLGVGNHNTLQELTLFRDSAAKLKPDIIVLSYFINDAEPMPTYNQTSWLDEHSAAWVVFKYRLDSLMRQFGEAPDWKRYYRELYKDDAAGWQQTRKAIQGFATTAREMGVKLVVFNIPELRELKPYPFPEVTAKVKADVEGLGVPFFDMLPTVQNLDPASLWVTVPDPHPNGAAMAAFTTMMVPELDTLLDGLCKDQGKGCR</sequence>
<comment type="caution">
    <text evidence="2">The sequence shown here is derived from an EMBL/GenBank/DDBJ whole genome shotgun (WGS) entry which is preliminary data.</text>
</comment>
<proteinExistence type="predicted"/>
<dbReference type="EMBL" id="JAHOPB010000001">
    <property type="protein sequence ID" value="MBU8874012.1"/>
    <property type="molecule type" value="Genomic_DNA"/>
</dbReference>
<keyword evidence="2" id="KW-0378">Hydrolase</keyword>
<dbReference type="Pfam" id="PF13472">
    <property type="entry name" value="Lipase_GDSL_2"/>
    <property type="match status" value="1"/>
</dbReference>
<dbReference type="CDD" id="cd00229">
    <property type="entry name" value="SGNH_hydrolase"/>
    <property type="match status" value="1"/>
</dbReference>
<organism evidence="2 3">
    <name type="scientific">Reyranella humidisoli</name>
    <dbReference type="NCBI Taxonomy" id="2849149"/>
    <lineage>
        <taxon>Bacteria</taxon>
        <taxon>Pseudomonadati</taxon>
        <taxon>Pseudomonadota</taxon>
        <taxon>Alphaproteobacteria</taxon>
        <taxon>Hyphomicrobiales</taxon>
        <taxon>Reyranellaceae</taxon>
        <taxon>Reyranella</taxon>
    </lineage>
</organism>
<keyword evidence="3" id="KW-1185">Reference proteome</keyword>
<dbReference type="Proteomes" id="UP000727907">
    <property type="component" value="Unassembled WGS sequence"/>
</dbReference>
<dbReference type="GO" id="GO:0016787">
    <property type="term" value="F:hydrolase activity"/>
    <property type="evidence" value="ECO:0007669"/>
    <property type="project" value="UniProtKB-KW"/>
</dbReference>